<evidence type="ECO:0000313" key="7">
    <source>
        <dbReference type="Proteomes" id="UP000178187"/>
    </source>
</evidence>
<keyword evidence="3 5" id="KW-0378">Hydrolase</keyword>
<dbReference type="GO" id="GO:0003677">
    <property type="term" value="F:DNA binding"/>
    <property type="evidence" value="ECO:0007669"/>
    <property type="project" value="InterPro"/>
</dbReference>
<dbReference type="InterPro" id="IPR003180">
    <property type="entry name" value="MPG"/>
</dbReference>
<dbReference type="GO" id="GO:0003905">
    <property type="term" value="F:alkylbase DNA N-glycosylase activity"/>
    <property type="evidence" value="ECO:0007669"/>
    <property type="project" value="InterPro"/>
</dbReference>
<comment type="similarity">
    <text evidence="1 5">Belongs to the DNA glycosylase MPG family.</text>
</comment>
<evidence type="ECO:0000313" key="6">
    <source>
        <dbReference type="EMBL" id="OGW99507.1"/>
    </source>
</evidence>
<dbReference type="NCBIfam" id="TIGR00567">
    <property type="entry name" value="3mg"/>
    <property type="match status" value="1"/>
</dbReference>
<reference evidence="6 7" key="1">
    <citation type="journal article" date="2016" name="Nat. Commun.">
        <title>Thousands of microbial genomes shed light on interconnected biogeochemical processes in an aquifer system.</title>
        <authorList>
            <person name="Anantharaman K."/>
            <person name="Brown C.T."/>
            <person name="Hug L.A."/>
            <person name="Sharon I."/>
            <person name="Castelle C.J."/>
            <person name="Probst A.J."/>
            <person name="Thomas B.C."/>
            <person name="Singh A."/>
            <person name="Wilkins M.J."/>
            <person name="Karaoz U."/>
            <person name="Brodie E.L."/>
            <person name="Williams K.H."/>
            <person name="Hubbard S.S."/>
            <person name="Banfield J.F."/>
        </authorList>
    </citation>
    <scope>NUCLEOTIDE SEQUENCE [LARGE SCALE GENOMIC DNA]</scope>
</reference>
<dbReference type="EMBL" id="MHFR01000004">
    <property type="protein sequence ID" value="OGW99507.1"/>
    <property type="molecule type" value="Genomic_DNA"/>
</dbReference>
<dbReference type="AlphaFoldDB" id="A0A1G1L302"/>
<dbReference type="PANTHER" id="PTHR10429:SF0">
    <property type="entry name" value="DNA-3-METHYLADENINE GLYCOSYLASE"/>
    <property type="match status" value="1"/>
</dbReference>
<dbReference type="PANTHER" id="PTHR10429">
    <property type="entry name" value="DNA-3-METHYLADENINE GLYCOSYLASE"/>
    <property type="match status" value="1"/>
</dbReference>
<dbReference type="Gene3D" id="3.10.300.10">
    <property type="entry name" value="Methylpurine-DNA glycosylase (MPG)"/>
    <property type="match status" value="1"/>
</dbReference>
<dbReference type="Pfam" id="PF02245">
    <property type="entry name" value="Pur_DNA_glyco"/>
    <property type="match status" value="1"/>
</dbReference>
<comment type="caution">
    <text evidence="6">The sequence shown here is derived from an EMBL/GenBank/DDBJ whole genome shotgun (WGS) entry which is preliminary data.</text>
</comment>
<keyword evidence="4 5" id="KW-0234">DNA repair</keyword>
<organism evidence="6 7">
    <name type="scientific">Candidatus Danuiimicrobium aquiferis</name>
    <dbReference type="NCBI Taxonomy" id="1801832"/>
    <lineage>
        <taxon>Bacteria</taxon>
        <taxon>Pseudomonadati</taxon>
        <taxon>Candidatus Omnitrophota</taxon>
        <taxon>Candidatus Danuiimicrobium</taxon>
    </lineage>
</organism>
<dbReference type="HAMAP" id="MF_00527">
    <property type="entry name" value="3MGH"/>
    <property type="match status" value="1"/>
</dbReference>
<dbReference type="FunFam" id="3.10.300.10:FF:000001">
    <property type="entry name" value="Putative 3-methyladenine DNA glycosylase"/>
    <property type="match status" value="1"/>
</dbReference>
<sequence>MKYLDGSFFSRHTRIVAFELIGHELVFETLGGLLTGKIVETEAYFGANDPASHAYRGVTPRNRVMFGPAGKTYVYFTYGNHYCLNIVTEKEGVAGAVLIRALEPLGGIDMMRKNRRQINVNHMTNGPGKLTQAFGISREHSGMDLNTGSSLRIVESPSLEPVQIEVTPRIGISRAKKKLLRFCLKDNAFVSR</sequence>
<evidence type="ECO:0000256" key="5">
    <source>
        <dbReference type="HAMAP-Rule" id="MF_00527"/>
    </source>
</evidence>
<name>A0A1G1L302_9BACT</name>
<proteinExistence type="inferred from homology"/>
<dbReference type="Proteomes" id="UP000178187">
    <property type="component" value="Unassembled WGS sequence"/>
</dbReference>
<keyword evidence="2 5" id="KW-0227">DNA damage</keyword>
<dbReference type="EC" id="3.2.2.-" evidence="5"/>
<evidence type="ECO:0000256" key="1">
    <source>
        <dbReference type="ARBA" id="ARBA00009232"/>
    </source>
</evidence>
<dbReference type="GO" id="GO:0006284">
    <property type="term" value="P:base-excision repair"/>
    <property type="evidence" value="ECO:0007669"/>
    <property type="project" value="InterPro"/>
</dbReference>
<dbReference type="CDD" id="cd00540">
    <property type="entry name" value="AAG"/>
    <property type="match status" value="1"/>
</dbReference>
<evidence type="ECO:0000256" key="4">
    <source>
        <dbReference type="ARBA" id="ARBA00023204"/>
    </source>
</evidence>
<dbReference type="NCBIfam" id="NF002003">
    <property type="entry name" value="PRK00802.1-3"/>
    <property type="match status" value="1"/>
</dbReference>
<gene>
    <name evidence="6" type="ORF">A3G33_07795</name>
</gene>
<protein>
    <recommendedName>
        <fullName evidence="5">Putative 3-methyladenine DNA glycosylase</fullName>
        <ecNumber evidence="5">3.2.2.-</ecNumber>
    </recommendedName>
</protein>
<evidence type="ECO:0000256" key="2">
    <source>
        <dbReference type="ARBA" id="ARBA00022763"/>
    </source>
</evidence>
<evidence type="ECO:0000256" key="3">
    <source>
        <dbReference type="ARBA" id="ARBA00022801"/>
    </source>
</evidence>
<dbReference type="SUPFAM" id="SSF50486">
    <property type="entry name" value="FMT C-terminal domain-like"/>
    <property type="match status" value="1"/>
</dbReference>
<accession>A0A1G1L302</accession>
<dbReference type="InterPro" id="IPR036995">
    <property type="entry name" value="MPG_sf"/>
</dbReference>
<dbReference type="InterPro" id="IPR011034">
    <property type="entry name" value="Formyl_transferase-like_C_sf"/>
</dbReference>